<evidence type="ECO:0000259" key="1">
    <source>
        <dbReference type="SMART" id="SM00597"/>
    </source>
</evidence>
<evidence type="ECO:0000313" key="3">
    <source>
        <dbReference type="Proteomes" id="UP001160148"/>
    </source>
</evidence>
<dbReference type="Pfam" id="PF14291">
    <property type="entry name" value="DUF4371"/>
    <property type="match status" value="1"/>
</dbReference>
<dbReference type="PANTHER" id="PTHR45749:SF33">
    <property type="entry name" value="ZINC FINGER MYM-TYPE PROTEIN 1"/>
    <property type="match status" value="1"/>
</dbReference>
<name>A0AAV0VIW3_9HEMI</name>
<sequence>MIEGTSNINEFSFQEIPVETVELDENILVDHDLSHNIVEKQSLVDEEINVLKPPEIIFNNPQSWPTINDKLRCILVQHGPDRGKMEHKPFKNHWFYKKLPNGESVERSWMMYSQPNDAIFCFCCLLFGKQFTALSDPKRGFSCWKKMERLKEHEDSQDHIKHFLEWKMLENKVMKGGGIDDSLQKEIKSEQEKWRHVLKIILDVLLYCANNNLALRGNSEEIGNPAAGHFLNLISLISKSDLVLRQHIESHKKGSVSYFSHHIQDEFIYLLSKKVREKIINQIKSAKYFTIMFDCTPDVSKREQMSQVIRYVHISNGKVCIEESFLGFILSHEKTGEGLASEILTQLSDDDLNIQNCRGQAYDNGANMAGKYKGVQAKIMEKNSLATFIPCTAHSLNLAGVNAASSNVQIKNFFGKIQQLFNFFSGSPSRWEELKSLKLTLKPFSDTRWSKLISNELSC</sequence>
<organism evidence="2 3">
    <name type="scientific">Macrosiphum euphorbiae</name>
    <name type="common">potato aphid</name>
    <dbReference type="NCBI Taxonomy" id="13131"/>
    <lineage>
        <taxon>Eukaryota</taxon>
        <taxon>Metazoa</taxon>
        <taxon>Ecdysozoa</taxon>
        <taxon>Arthropoda</taxon>
        <taxon>Hexapoda</taxon>
        <taxon>Insecta</taxon>
        <taxon>Pterygota</taxon>
        <taxon>Neoptera</taxon>
        <taxon>Paraneoptera</taxon>
        <taxon>Hemiptera</taxon>
        <taxon>Sternorrhyncha</taxon>
        <taxon>Aphidomorpha</taxon>
        <taxon>Aphidoidea</taxon>
        <taxon>Aphididae</taxon>
        <taxon>Macrosiphini</taxon>
        <taxon>Macrosiphum</taxon>
    </lineage>
</organism>
<dbReference type="InterPro" id="IPR012337">
    <property type="entry name" value="RNaseH-like_sf"/>
</dbReference>
<dbReference type="PANTHER" id="PTHR45749">
    <property type="match status" value="1"/>
</dbReference>
<dbReference type="AlphaFoldDB" id="A0AAV0VIW3"/>
<protein>
    <recommendedName>
        <fullName evidence="1">TTF-type domain-containing protein</fullName>
    </recommendedName>
</protein>
<dbReference type="InterPro" id="IPR006580">
    <property type="entry name" value="Znf_TTF"/>
</dbReference>
<feature type="domain" description="TTF-type" evidence="1">
    <location>
        <begin position="86"/>
        <end position="185"/>
    </location>
</feature>
<evidence type="ECO:0000313" key="2">
    <source>
        <dbReference type="EMBL" id="CAI6344217.1"/>
    </source>
</evidence>
<comment type="caution">
    <text evidence="2">The sequence shown here is derived from an EMBL/GenBank/DDBJ whole genome shotgun (WGS) entry which is preliminary data.</text>
</comment>
<dbReference type="SMART" id="SM00597">
    <property type="entry name" value="ZnF_TTF"/>
    <property type="match status" value="1"/>
</dbReference>
<gene>
    <name evidence="2" type="ORF">MEUPH1_LOCUS1382</name>
</gene>
<proteinExistence type="predicted"/>
<dbReference type="InterPro" id="IPR025398">
    <property type="entry name" value="DUF4371"/>
</dbReference>
<keyword evidence="3" id="KW-1185">Reference proteome</keyword>
<reference evidence="2 3" key="1">
    <citation type="submission" date="2023-01" db="EMBL/GenBank/DDBJ databases">
        <authorList>
            <person name="Whitehead M."/>
        </authorList>
    </citation>
    <scope>NUCLEOTIDE SEQUENCE [LARGE SCALE GENOMIC DNA]</scope>
</reference>
<dbReference type="SUPFAM" id="SSF53098">
    <property type="entry name" value="Ribonuclease H-like"/>
    <property type="match status" value="1"/>
</dbReference>
<dbReference type="Proteomes" id="UP001160148">
    <property type="component" value="Unassembled WGS sequence"/>
</dbReference>
<accession>A0AAV0VIW3</accession>
<dbReference type="EMBL" id="CARXXK010000001">
    <property type="protein sequence ID" value="CAI6344217.1"/>
    <property type="molecule type" value="Genomic_DNA"/>
</dbReference>